<proteinExistence type="predicted"/>
<dbReference type="AlphaFoldDB" id="A0A5C5ZF61"/>
<evidence type="ECO:0000313" key="2">
    <source>
        <dbReference type="Proteomes" id="UP000318478"/>
    </source>
</evidence>
<reference evidence="1 2" key="1">
    <citation type="submission" date="2019-02" db="EMBL/GenBank/DDBJ databases">
        <title>Deep-cultivation of Planctomycetes and their phenomic and genomic characterization uncovers novel biology.</title>
        <authorList>
            <person name="Wiegand S."/>
            <person name="Jogler M."/>
            <person name="Boedeker C."/>
            <person name="Pinto D."/>
            <person name="Vollmers J."/>
            <person name="Rivas-Marin E."/>
            <person name="Kohn T."/>
            <person name="Peeters S.H."/>
            <person name="Heuer A."/>
            <person name="Rast P."/>
            <person name="Oberbeckmann S."/>
            <person name="Bunk B."/>
            <person name="Jeske O."/>
            <person name="Meyerdierks A."/>
            <person name="Storesund J.E."/>
            <person name="Kallscheuer N."/>
            <person name="Luecker S."/>
            <person name="Lage O.M."/>
            <person name="Pohl T."/>
            <person name="Merkel B.J."/>
            <person name="Hornburger P."/>
            <person name="Mueller R.-W."/>
            <person name="Bruemmer F."/>
            <person name="Labrenz M."/>
            <person name="Spormann A.M."/>
            <person name="Op Den Camp H."/>
            <person name="Overmann J."/>
            <person name="Amann R."/>
            <person name="Jetten M.S.M."/>
            <person name="Mascher T."/>
            <person name="Medema M.H."/>
            <person name="Devos D.P."/>
            <person name="Kaster A.-K."/>
            <person name="Ovreas L."/>
            <person name="Rohde M."/>
            <person name="Galperin M.Y."/>
            <person name="Jogler C."/>
        </authorList>
    </citation>
    <scope>NUCLEOTIDE SEQUENCE [LARGE SCALE GENOMIC DNA]</scope>
    <source>
        <strain evidence="1 2">Pla123a</strain>
    </source>
</reference>
<organism evidence="1 2">
    <name type="scientific">Posidoniimonas polymericola</name>
    <dbReference type="NCBI Taxonomy" id="2528002"/>
    <lineage>
        <taxon>Bacteria</taxon>
        <taxon>Pseudomonadati</taxon>
        <taxon>Planctomycetota</taxon>
        <taxon>Planctomycetia</taxon>
        <taxon>Pirellulales</taxon>
        <taxon>Lacipirellulaceae</taxon>
        <taxon>Posidoniimonas</taxon>
    </lineage>
</organism>
<protein>
    <submittedName>
        <fullName evidence="1">Uncharacterized protein</fullName>
    </submittedName>
</protein>
<sequence length="180" mass="20206">MAAQPMNLASHYRQIDRRSNRHADILARLRIYGPCDPRTTILLEQLGKDAQHSQLTRAQLCAMIANASEITEAEHDRWLRNVAEDAWTYDCPLPRPEFEDYFAEQKRRINKPDYDKDFGSDSLELYEIVGVPDVYLLVTTIGDPSSDAGTTELRHFLDRGSAVVPLALPAHSGGDALVLA</sequence>
<dbReference type="Proteomes" id="UP000318478">
    <property type="component" value="Unassembled WGS sequence"/>
</dbReference>
<dbReference type="RefSeq" id="WP_146584058.1">
    <property type="nucleotide sequence ID" value="NZ_SJPO01000001.1"/>
</dbReference>
<dbReference type="OrthoDB" id="9905845at2"/>
<evidence type="ECO:0000313" key="1">
    <source>
        <dbReference type="EMBL" id="TWT85826.1"/>
    </source>
</evidence>
<name>A0A5C5ZF61_9BACT</name>
<accession>A0A5C5ZF61</accession>
<keyword evidence="2" id="KW-1185">Reference proteome</keyword>
<comment type="caution">
    <text evidence="1">The sequence shown here is derived from an EMBL/GenBank/DDBJ whole genome shotgun (WGS) entry which is preliminary data.</text>
</comment>
<dbReference type="EMBL" id="SJPO01000001">
    <property type="protein sequence ID" value="TWT85826.1"/>
    <property type="molecule type" value="Genomic_DNA"/>
</dbReference>
<gene>
    <name evidence="1" type="ORF">Pla123a_06330</name>
</gene>